<dbReference type="InterPro" id="IPR007825">
    <property type="entry name" value="Major_OMP_Legionella"/>
</dbReference>
<organism evidence="2 3">
    <name type="scientific">Legionella jamestowniensis</name>
    <dbReference type="NCBI Taxonomy" id="455"/>
    <lineage>
        <taxon>Bacteria</taxon>
        <taxon>Pseudomonadati</taxon>
        <taxon>Pseudomonadota</taxon>
        <taxon>Gammaproteobacteria</taxon>
        <taxon>Legionellales</taxon>
        <taxon>Legionellaceae</taxon>
        <taxon>Legionella</taxon>
    </lineage>
</organism>
<dbReference type="PATRIC" id="fig|455.5.peg.2323"/>
<evidence type="ECO:0000313" key="2">
    <source>
        <dbReference type="EMBL" id="KTD08009.1"/>
    </source>
</evidence>
<name>A0A0W0UKE9_9GAMM</name>
<dbReference type="AlphaFoldDB" id="A0A0W0UKE9"/>
<dbReference type="Pfam" id="PF05150">
    <property type="entry name" value="Legionella_OMP"/>
    <property type="match status" value="1"/>
</dbReference>
<protein>
    <submittedName>
        <fullName evidence="2">Outer membrane protein</fullName>
    </submittedName>
</protein>
<evidence type="ECO:0000313" key="3">
    <source>
        <dbReference type="Proteomes" id="UP000054715"/>
    </source>
</evidence>
<proteinExistence type="predicted"/>
<feature type="chain" id="PRO_5006914137" evidence="1">
    <location>
        <begin position="22"/>
        <end position="317"/>
    </location>
</feature>
<dbReference type="Proteomes" id="UP000054715">
    <property type="component" value="Unassembled WGS sequence"/>
</dbReference>
<evidence type="ECO:0000256" key="1">
    <source>
        <dbReference type="SAM" id="SignalP"/>
    </source>
</evidence>
<sequence length="317" mass="34969">MLRLNRGMFATLMLGCSTLFAGSMGSVCIPGSVTVPCAWNGWDFGVKALYLKPAYDVDYGYRPYTAFDGVTRHYVESDADWHWGFMLEGAYHFNTGNDLNLNWYHWDNKRNDYSYTGVFIPGFPAALFGTTRFEPEWDAVNLEFGQHVDFGQYKDIRFHAGVQFTHIEHEIRASGYSTIIPATLPFAFTVDSQFNGFGPRVGSDMTYNVGNGLAIYGKGAAAILVGDAKFNAGITIPGLVGRASNSSKTTIIPELEAKLGAKYGWVMTQGTLTIDAGWMVVNYFNANHFISAFSSTNNESAFGLQGPYVGLNWLSTI</sequence>
<accession>A0A0W0UKE9</accession>
<keyword evidence="1" id="KW-0732">Signal</keyword>
<feature type="signal peptide" evidence="1">
    <location>
        <begin position="1"/>
        <end position="21"/>
    </location>
</feature>
<dbReference type="RefSeq" id="WP_058450075.1">
    <property type="nucleotide sequence ID" value="NZ_CAAAJF010000013.1"/>
</dbReference>
<gene>
    <name evidence="2" type="ORF">Ljam_2204</name>
</gene>
<dbReference type="EMBL" id="LNYG01000013">
    <property type="protein sequence ID" value="KTD08009.1"/>
    <property type="molecule type" value="Genomic_DNA"/>
</dbReference>
<reference evidence="2 3" key="1">
    <citation type="submission" date="2015-11" db="EMBL/GenBank/DDBJ databases">
        <title>Genomic analysis of 38 Legionella species identifies large and diverse effector repertoires.</title>
        <authorList>
            <person name="Burstein D."/>
            <person name="Amaro F."/>
            <person name="Zusman T."/>
            <person name="Lifshitz Z."/>
            <person name="Cohen O."/>
            <person name="Gilbert J.A."/>
            <person name="Pupko T."/>
            <person name="Shuman H.A."/>
            <person name="Segal G."/>
        </authorList>
    </citation>
    <scope>NUCLEOTIDE SEQUENCE [LARGE SCALE GENOMIC DNA]</scope>
    <source>
        <strain evidence="2 3">JA-26-G1-E2</strain>
    </source>
</reference>
<comment type="caution">
    <text evidence="2">The sequence shown here is derived from an EMBL/GenBank/DDBJ whole genome shotgun (WGS) entry which is preliminary data.</text>
</comment>
<dbReference type="STRING" id="455.Ljam_2204"/>